<evidence type="ECO:0000313" key="2">
    <source>
        <dbReference type="EMBL" id="CAJ0897880.1"/>
    </source>
</evidence>
<name>A0AAD2AY00_9RALS</name>
<organism evidence="1 3">
    <name type="scientific">Ralstonia mannitolilytica</name>
    <dbReference type="NCBI Taxonomy" id="105219"/>
    <lineage>
        <taxon>Bacteria</taxon>
        <taxon>Pseudomonadati</taxon>
        <taxon>Pseudomonadota</taxon>
        <taxon>Betaproteobacteria</taxon>
        <taxon>Burkholderiales</taxon>
        <taxon>Burkholderiaceae</taxon>
        <taxon>Ralstonia</taxon>
    </lineage>
</organism>
<keyword evidence="4" id="KW-1185">Reference proteome</keyword>
<dbReference type="AlphaFoldDB" id="A0AAD2AY00"/>
<gene>
    <name evidence="2" type="ORF">R77569_04748</name>
    <name evidence="1" type="ORF">R77591_03879</name>
</gene>
<evidence type="ECO:0000313" key="4">
    <source>
        <dbReference type="Proteomes" id="UP001190452"/>
    </source>
</evidence>
<dbReference type="RefSeq" id="WP_102080544.1">
    <property type="nucleotide sequence ID" value="NZ_CATVXE010000019.1"/>
</dbReference>
<comment type="caution">
    <text evidence="1">The sequence shown here is derived from an EMBL/GenBank/DDBJ whole genome shotgun (WGS) entry which is preliminary data.</text>
</comment>
<dbReference type="Proteomes" id="UP001190452">
    <property type="component" value="Unassembled WGS sequence"/>
</dbReference>
<accession>A0AAD2AY00</accession>
<dbReference type="EMBL" id="CATVXE010000019">
    <property type="protein sequence ID" value="CAJ0692204.1"/>
    <property type="molecule type" value="Genomic_DNA"/>
</dbReference>
<reference evidence="1 4" key="1">
    <citation type="submission" date="2023-07" db="EMBL/GenBank/DDBJ databases">
        <authorList>
            <person name="Peeters C."/>
        </authorList>
    </citation>
    <scope>NUCLEOTIDE SEQUENCE</scope>
    <source>
        <strain evidence="2 4">R-77569</strain>
        <strain evidence="1">R-77591</strain>
    </source>
</reference>
<evidence type="ECO:0000313" key="3">
    <source>
        <dbReference type="Proteomes" id="UP001190002"/>
    </source>
</evidence>
<proteinExistence type="predicted"/>
<protein>
    <submittedName>
        <fullName evidence="1">Uncharacterized protein</fullName>
    </submittedName>
</protein>
<dbReference type="EMBL" id="CAUDKV010000031">
    <property type="protein sequence ID" value="CAJ0897880.1"/>
    <property type="molecule type" value="Genomic_DNA"/>
</dbReference>
<dbReference type="Proteomes" id="UP001190002">
    <property type="component" value="Unassembled WGS sequence"/>
</dbReference>
<evidence type="ECO:0000313" key="1">
    <source>
        <dbReference type="EMBL" id="CAJ0692204.1"/>
    </source>
</evidence>
<sequence length="361" mass="38709">MGYPLNDTFATAPANGYTTVLGSMSASYNGAQQAIDISAPNGQSILRFNETAHGDFWFEADVELLTDPSARKHIGLWMTTGNGAEGFRFAHLDGAWTVSRWNSGFGDGAAVTGGVNDGAKPIAGMPDAAPAFNVGQRMILRCEVIVGAFDANGVPWARLIQFKAGGVLMFQVGDAAYRGKLIPGVFLYGATARVHAIAGDTPSGLPAFPATVGVNTDYELVRLAGGSTSVLPDPAADIGVNAHVDLIRRNSPSSELWSRDGGYDWRLRTFPSARKDIHFSGHGVIAGTVKEKGQPDQPLVRRVQLISENARVLVAETWSDASGNYRFELLDPAQRYTVVSYDYKQMYRAVIADNLKPGPMP</sequence>